<comment type="caution">
    <text evidence="2">The sequence shown here is derived from an EMBL/GenBank/DDBJ whole genome shotgun (WGS) entry which is preliminary data.</text>
</comment>
<dbReference type="EMBL" id="JABCKI010000267">
    <property type="protein sequence ID" value="KAG5651276.1"/>
    <property type="molecule type" value="Genomic_DNA"/>
</dbReference>
<feature type="non-terminal residue" evidence="2">
    <location>
        <position position="1"/>
    </location>
</feature>
<name>A0A9P7GJQ7_9AGAR</name>
<organism evidence="2 3">
    <name type="scientific">Sphagnurus paluster</name>
    <dbReference type="NCBI Taxonomy" id="117069"/>
    <lineage>
        <taxon>Eukaryota</taxon>
        <taxon>Fungi</taxon>
        <taxon>Dikarya</taxon>
        <taxon>Basidiomycota</taxon>
        <taxon>Agaricomycotina</taxon>
        <taxon>Agaricomycetes</taxon>
        <taxon>Agaricomycetidae</taxon>
        <taxon>Agaricales</taxon>
        <taxon>Tricholomatineae</taxon>
        <taxon>Lyophyllaceae</taxon>
        <taxon>Sphagnurus</taxon>
    </lineage>
</organism>
<keyword evidence="3" id="KW-1185">Reference proteome</keyword>
<reference evidence="2" key="1">
    <citation type="submission" date="2021-02" db="EMBL/GenBank/DDBJ databases">
        <authorList>
            <person name="Nieuwenhuis M."/>
            <person name="Van De Peppel L.J.J."/>
        </authorList>
    </citation>
    <scope>NUCLEOTIDE SEQUENCE</scope>
    <source>
        <strain evidence="2">D49</strain>
    </source>
</reference>
<keyword evidence="1" id="KW-0175">Coiled coil</keyword>
<evidence type="ECO:0000313" key="3">
    <source>
        <dbReference type="Proteomes" id="UP000717328"/>
    </source>
</evidence>
<proteinExistence type="predicted"/>
<reference evidence="2" key="2">
    <citation type="submission" date="2021-10" db="EMBL/GenBank/DDBJ databases">
        <title>Phylogenomics reveals ancestral predisposition of the termite-cultivated fungus Termitomyces towards a domesticated lifestyle.</title>
        <authorList>
            <person name="Auxier B."/>
            <person name="Grum-Grzhimaylo A."/>
            <person name="Cardenas M.E."/>
            <person name="Lodge J.D."/>
            <person name="Laessoe T."/>
            <person name="Pedersen O."/>
            <person name="Smith M.E."/>
            <person name="Kuyper T.W."/>
            <person name="Franco-Molano E.A."/>
            <person name="Baroni T.J."/>
            <person name="Aanen D.K."/>
        </authorList>
    </citation>
    <scope>NUCLEOTIDE SEQUENCE</scope>
    <source>
        <strain evidence="2">D49</strain>
    </source>
</reference>
<evidence type="ECO:0000313" key="2">
    <source>
        <dbReference type="EMBL" id="KAG5651276.1"/>
    </source>
</evidence>
<gene>
    <name evidence="2" type="ORF">H0H81_009219</name>
</gene>
<feature type="coiled-coil region" evidence="1">
    <location>
        <begin position="49"/>
        <end position="78"/>
    </location>
</feature>
<sequence length="143" mass="15939">LAVYKQAIYKLVSKSYLKPSTVLSHISPRDKRIQYEAEEKAKIVGFPTAREIRDAKEVAAARLKREEEEAEQVGLKRKSKAPVAYRTSKKKAVEEDDHVVEDTLIVRAAKERYNDGAALVVQAALKVTESAQMSVSEVRSGVP</sequence>
<dbReference type="OrthoDB" id="272392at2759"/>
<evidence type="ECO:0000256" key="1">
    <source>
        <dbReference type="SAM" id="Coils"/>
    </source>
</evidence>
<dbReference type="Proteomes" id="UP000717328">
    <property type="component" value="Unassembled WGS sequence"/>
</dbReference>
<accession>A0A9P7GJQ7</accession>
<protein>
    <submittedName>
        <fullName evidence="2">Uncharacterized protein</fullName>
    </submittedName>
</protein>
<dbReference type="AlphaFoldDB" id="A0A9P7GJQ7"/>